<name>A0A1U7PIE5_9BACI</name>
<dbReference type="Proteomes" id="UP000187550">
    <property type="component" value="Unassembled WGS sequence"/>
</dbReference>
<accession>A0A1U7PIE5</accession>
<sequence length="327" mass="35859">MVLAQNFIRTIDAHTMGEAARIVVDGLPEIPGRTMMEKKQYMQTHLDTVRKLLMHEPRGHLNMFGAILAEPCEPSCDLGVIFMDSGGYLNMCGHGTIATVTMAINQGLVEKKDRLLLDTPSGIVTCDVHYENGKVKEVSFINVPAFVLMKNVRVSTERFGEIPMDIAFGGSFFSIVDAGQFGLNLTIDEQDKLAELGMAIRKAANEQLTIMHPEIPDINTVDLVEFSLKRSDRLYRNAVIFGDGQVDRSPCGTGTCAKLATLGLAENEEIIQESIIGSRFKGEIIGKATVGDHEAIIPKITGSAWITGVHQFTLDETDPFSEGFLLK</sequence>
<dbReference type="Gene3D" id="3.10.310.10">
    <property type="entry name" value="Diaminopimelate Epimerase, Chain A, domain 1"/>
    <property type="match status" value="2"/>
</dbReference>
<reference evidence="3" key="1">
    <citation type="submission" date="2017-01" db="EMBL/GenBank/DDBJ databases">
        <authorList>
            <person name="Varghese N."/>
            <person name="Submissions S."/>
        </authorList>
    </citation>
    <scope>NUCLEOTIDE SEQUENCE [LARGE SCALE GENOMIC DNA]</scope>
    <source>
        <strain evidence="3">MNA4</strain>
    </source>
</reference>
<comment type="similarity">
    <text evidence="1">Belongs to the proline racemase family.</text>
</comment>
<dbReference type="PANTHER" id="PTHR33442">
    <property type="entry name" value="TRANS-3-HYDROXY-L-PROLINE DEHYDRATASE"/>
    <property type="match status" value="1"/>
</dbReference>
<keyword evidence="3" id="KW-1185">Reference proteome</keyword>
<protein>
    <submittedName>
        <fullName evidence="2">Proline racemase</fullName>
    </submittedName>
</protein>
<dbReference type="PIRSF" id="PIRSF029792">
    <property type="entry name" value="Pro_racemase"/>
    <property type="match status" value="1"/>
</dbReference>
<evidence type="ECO:0000313" key="3">
    <source>
        <dbReference type="Proteomes" id="UP000187550"/>
    </source>
</evidence>
<dbReference type="EMBL" id="FTPL01000001">
    <property type="protein sequence ID" value="SIT73354.1"/>
    <property type="molecule type" value="Genomic_DNA"/>
</dbReference>
<dbReference type="GO" id="GO:0047580">
    <property type="term" value="F:4-hydroxyproline epimerase activity"/>
    <property type="evidence" value="ECO:0007669"/>
    <property type="project" value="TreeGrafter"/>
</dbReference>
<dbReference type="OrthoDB" id="181267at2"/>
<dbReference type="AlphaFoldDB" id="A0A1U7PIE5"/>
<dbReference type="FunFam" id="3.10.310.10:FF:000003">
    <property type="entry name" value="Proline racemase"/>
    <property type="match status" value="1"/>
</dbReference>
<dbReference type="RefSeq" id="WP_076757193.1">
    <property type="nucleotide sequence ID" value="NZ_FTPL01000001.1"/>
</dbReference>
<gene>
    <name evidence="2" type="ORF">SAMN05428946_0971</name>
</gene>
<proteinExistence type="inferred from homology"/>
<dbReference type="SUPFAM" id="SSF54506">
    <property type="entry name" value="Diaminopimelate epimerase-like"/>
    <property type="match status" value="1"/>
</dbReference>
<organism evidence="2 3">
    <name type="scientific">Edaphobacillus lindanitolerans</name>
    <dbReference type="NCBI Taxonomy" id="550447"/>
    <lineage>
        <taxon>Bacteria</taxon>
        <taxon>Bacillati</taxon>
        <taxon>Bacillota</taxon>
        <taxon>Bacilli</taxon>
        <taxon>Bacillales</taxon>
        <taxon>Bacillaceae</taxon>
        <taxon>Edaphobacillus</taxon>
    </lineage>
</organism>
<dbReference type="PANTHER" id="PTHR33442:SF5">
    <property type="entry name" value="BIFUNCTIONAL TRANS-3-HYDROXY-L-PROLINE DEHYDRATASE_2-EPIMERASE"/>
    <property type="match status" value="1"/>
</dbReference>
<dbReference type="SFLD" id="SFLDS00028">
    <property type="entry name" value="Proline_Racemase"/>
    <property type="match status" value="1"/>
</dbReference>
<dbReference type="Pfam" id="PF05544">
    <property type="entry name" value="Pro_racemase"/>
    <property type="match status" value="1"/>
</dbReference>
<dbReference type="STRING" id="550447.SAMN05428946_0971"/>
<evidence type="ECO:0000256" key="1">
    <source>
        <dbReference type="ARBA" id="ARBA00007529"/>
    </source>
</evidence>
<dbReference type="InterPro" id="IPR008794">
    <property type="entry name" value="Pro_racemase_fam"/>
</dbReference>
<evidence type="ECO:0000313" key="2">
    <source>
        <dbReference type="EMBL" id="SIT73354.1"/>
    </source>
</evidence>